<feature type="domain" description="ABC transmembrane type-2" evidence="7">
    <location>
        <begin position="33"/>
        <end position="269"/>
    </location>
</feature>
<evidence type="ECO:0000313" key="9">
    <source>
        <dbReference type="Proteomes" id="UP000237966"/>
    </source>
</evidence>
<dbReference type="GO" id="GO:0046677">
    <property type="term" value="P:response to antibiotic"/>
    <property type="evidence" value="ECO:0007669"/>
    <property type="project" value="UniProtKB-KW"/>
</dbReference>
<keyword evidence="4 6" id="KW-0472">Membrane</keyword>
<dbReference type="InterPro" id="IPR051784">
    <property type="entry name" value="Nod_factor_ABC_transporter"/>
</dbReference>
<feature type="transmembrane region" description="Helical" evidence="6">
    <location>
        <begin position="32"/>
        <end position="55"/>
    </location>
</feature>
<name>A0A2S5Y8M0_9MICO</name>
<dbReference type="PROSITE" id="PS51012">
    <property type="entry name" value="ABC_TM2"/>
    <property type="match status" value="1"/>
</dbReference>
<keyword evidence="6" id="KW-0813">Transport</keyword>
<dbReference type="GO" id="GO:0140359">
    <property type="term" value="F:ABC-type transporter activity"/>
    <property type="evidence" value="ECO:0007669"/>
    <property type="project" value="InterPro"/>
</dbReference>
<protein>
    <recommendedName>
        <fullName evidence="6">Transport permease protein</fullName>
    </recommendedName>
</protein>
<dbReference type="Pfam" id="PF01061">
    <property type="entry name" value="ABC2_membrane"/>
    <property type="match status" value="1"/>
</dbReference>
<dbReference type="GO" id="GO:0043190">
    <property type="term" value="C:ATP-binding cassette (ABC) transporter complex"/>
    <property type="evidence" value="ECO:0007669"/>
    <property type="project" value="InterPro"/>
</dbReference>
<dbReference type="EMBL" id="PSWU01000004">
    <property type="protein sequence ID" value="PPI16257.1"/>
    <property type="molecule type" value="Genomic_DNA"/>
</dbReference>
<comment type="caution">
    <text evidence="8">The sequence shown here is derived from an EMBL/GenBank/DDBJ whole genome shotgun (WGS) entry which is preliminary data.</text>
</comment>
<keyword evidence="2 6" id="KW-0812">Transmembrane</keyword>
<evidence type="ECO:0000256" key="3">
    <source>
        <dbReference type="ARBA" id="ARBA00022989"/>
    </source>
</evidence>
<dbReference type="InterPro" id="IPR047817">
    <property type="entry name" value="ABC2_TM_bact-type"/>
</dbReference>
<evidence type="ECO:0000256" key="6">
    <source>
        <dbReference type="RuleBase" id="RU361157"/>
    </source>
</evidence>
<dbReference type="InterPro" id="IPR000412">
    <property type="entry name" value="ABC_2_transport"/>
</dbReference>
<feature type="transmembrane region" description="Helical" evidence="6">
    <location>
        <begin position="112"/>
        <end position="137"/>
    </location>
</feature>
<reference evidence="8 9" key="1">
    <citation type="submission" date="2018-02" db="EMBL/GenBank/DDBJ databases">
        <title>Bacteriophage NCPPB3778 and a type I-E CRISPR drive the evolution of the US Biological Select Agent, Rathayibacter toxicus.</title>
        <authorList>
            <person name="Davis E.W.II."/>
            <person name="Tabima J.F."/>
            <person name="Weisberg A.J."/>
            <person name="Lopes L.D."/>
            <person name="Wiseman M.S."/>
            <person name="Wiseman M.S."/>
            <person name="Pupko T."/>
            <person name="Belcher M.S."/>
            <person name="Sechler A.J."/>
            <person name="Tancos M.A."/>
            <person name="Schroeder B.K."/>
            <person name="Murray T.D."/>
            <person name="Luster D.G."/>
            <person name="Schneider W.L."/>
            <person name="Rogers E."/>
            <person name="Andreote F.D."/>
            <person name="Grunwald N.J."/>
            <person name="Putnam M.L."/>
            <person name="Chang J.H."/>
        </authorList>
    </citation>
    <scope>NUCLEOTIDE SEQUENCE [LARGE SCALE GENOMIC DNA]</scope>
    <source>
        <strain evidence="8 9">FH99</strain>
    </source>
</reference>
<feature type="transmembrane region" description="Helical" evidence="6">
    <location>
        <begin position="67"/>
        <end position="91"/>
    </location>
</feature>
<organism evidence="8 9">
    <name type="scientific">Rathayibacter toxicus</name>
    <dbReference type="NCBI Taxonomy" id="145458"/>
    <lineage>
        <taxon>Bacteria</taxon>
        <taxon>Bacillati</taxon>
        <taxon>Actinomycetota</taxon>
        <taxon>Actinomycetes</taxon>
        <taxon>Micrococcales</taxon>
        <taxon>Microbacteriaceae</taxon>
        <taxon>Rathayibacter</taxon>
    </lineage>
</organism>
<dbReference type="RefSeq" id="WP_051210345.1">
    <property type="nucleotide sequence ID" value="NZ_CP037977.1"/>
</dbReference>
<dbReference type="Proteomes" id="UP000237966">
    <property type="component" value="Unassembled WGS sequence"/>
</dbReference>
<feature type="transmembrane region" description="Helical" evidence="6">
    <location>
        <begin position="242"/>
        <end position="266"/>
    </location>
</feature>
<dbReference type="OrthoDB" id="9786643at2"/>
<gene>
    <name evidence="8" type="ORF">C5C51_02300</name>
</gene>
<dbReference type="PANTHER" id="PTHR43229:SF3">
    <property type="entry name" value="ABC-TYPE MULTIDRUG TRANSPORT SYSTEM, PERMEASE COMPONENT"/>
    <property type="match status" value="1"/>
</dbReference>
<keyword evidence="5" id="KW-0046">Antibiotic resistance</keyword>
<keyword evidence="6" id="KW-1003">Cell membrane</keyword>
<accession>A0A2S5Y8M0</accession>
<comment type="subcellular location">
    <subcellularLocation>
        <location evidence="6">Cell membrane</location>
        <topology evidence="6">Multi-pass membrane protein</topology>
    </subcellularLocation>
    <subcellularLocation>
        <location evidence="1">Membrane</location>
        <topology evidence="1">Multi-pass membrane protein</topology>
    </subcellularLocation>
</comment>
<proteinExistence type="inferred from homology"/>
<evidence type="ECO:0000256" key="4">
    <source>
        <dbReference type="ARBA" id="ARBA00023136"/>
    </source>
</evidence>
<evidence type="ECO:0000259" key="7">
    <source>
        <dbReference type="PROSITE" id="PS51012"/>
    </source>
</evidence>
<evidence type="ECO:0000256" key="5">
    <source>
        <dbReference type="ARBA" id="ARBA00023251"/>
    </source>
</evidence>
<evidence type="ECO:0000313" key="8">
    <source>
        <dbReference type="EMBL" id="PPI16257.1"/>
    </source>
</evidence>
<sequence length="272" mass="28894">MLTSDNRGPLPNVVINGITRSRAELIAYFRNGMAVVFSFLLPIALMLIFGTLFSGNVPGTTVPISQIIVAGTIGTSILTSGMTATSFAVASDRQFGTLKRLATTPYTPLSYLICRALYVVLLAIVQIAIIVIIGTVFFGVSLPSDAERWGVLVAVVLLGLLCSTFLGLTIGAVVRSVDTAAAIVSFPVMLLQFVSGVFYSFTALPIGLQIVGQLFPLKWIAQGLRFSLLPDSLQVAEVGGQWNLALVFAVLGAWTVAAAIAAVALLRLRRFE</sequence>
<dbReference type="PANTHER" id="PTHR43229">
    <property type="entry name" value="NODULATION PROTEIN J"/>
    <property type="match status" value="1"/>
</dbReference>
<keyword evidence="3 6" id="KW-1133">Transmembrane helix</keyword>
<evidence type="ECO:0000256" key="2">
    <source>
        <dbReference type="ARBA" id="ARBA00022692"/>
    </source>
</evidence>
<feature type="transmembrane region" description="Helical" evidence="6">
    <location>
        <begin position="181"/>
        <end position="201"/>
    </location>
</feature>
<evidence type="ECO:0000256" key="1">
    <source>
        <dbReference type="ARBA" id="ARBA00004141"/>
    </source>
</evidence>
<feature type="transmembrane region" description="Helical" evidence="6">
    <location>
        <begin position="149"/>
        <end position="174"/>
    </location>
</feature>
<dbReference type="InterPro" id="IPR013525">
    <property type="entry name" value="ABC2_TM"/>
</dbReference>
<dbReference type="AlphaFoldDB" id="A0A2S5Y8M0"/>
<comment type="similarity">
    <text evidence="6">Belongs to the ABC-2 integral membrane protein family.</text>
</comment>
<dbReference type="PIRSF" id="PIRSF006648">
    <property type="entry name" value="DrrB"/>
    <property type="match status" value="1"/>
</dbReference>